<feature type="compositionally biased region" description="Polar residues" evidence="1">
    <location>
        <begin position="253"/>
        <end position="267"/>
    </location>
</feature>
<feature type="region of interest" description="Disordered" evidence="1">
    <location>
        <begin position="78"/>
        <end position="112"/>
    </location>
</feature>
<reference evidence="3" key="1">
    <citation type="submission" date="2022-06" db="EMBL/GenBank/DDBJ databases">
        <title>Nostosin G and Spiroidesin B from the Cyanobacterium Dolichospermum sp. NIES-1697.</title>
        <authorList>
            <person name="Phan C.-S."/>
            <person name="Mehjabin J.J."/>
            <person name="Anas A.R.J."/>
            <person name="Hayasaka M."/>
            <person name="Onoki R."/>
            <person name="Wang J."/>
            <person name="Umezawa T."/>
            <person name="Washio K."/>
            <person name="Morikawa M."/>
            <person name="Okino T."/>
        </authorList>
    </citation>
    <scope>NUCLEOTIDE SEQUENCE</scope>
    <source>
        <strain evidence="3">NIES-1697</strain>
    </source>
</reference>
<evidence type="ECO:0000256" key="2">
    <source>
        <dbReference type="SAM" id="Phobius"/>
    </source>
</evidence>
<dbReference type="EMBL" id="CP099464">
    <property type="protein sequence ID" value="UUO15985.1"/>
    <property type="molecule type" value="Genomic_DNA"/>
</dbReference>
<proteinExistence type="predicted"/>
<evidence type="ECO:0000256" key="1">
    <source>
        <dbReference type="SAM" id="MobiDB-lite"/>
    </source>
</evidence>
<evidence type="ECO:0008006" key="5">
    <source>
        <dbReference type="Google" id="ProtNLM"/>
    </source>
</evidence>
<accession>A0ABY5LWD5</accession>
<feature type="compositionally biased region" description="Basic and acidic residues" evidence="1">
    <location>
        <begin position="194"/>
        <end position="205"/>
    </location>
</feature>
<evidence type="ECO:0000313" key="4">
    <source>
        <dbReference type="Proteomes" id="UP001057561"/>
    </source>
</evidence>
<protein>
    <recommendedName>
        <fullName evidence="5">TonB C-terminal domain-containing protein</fullName>
    </recommendedName>
</protein>
<dbReference type="Proteomes" id="UP001057561">
    <property type="component" value="Chromosome"/>
</dbReference>
<evidence type="ECO:0000313" key="3">
    <source>
        <dbReference type="EMBL" id="UUO15985.1"/>
    </source>
</evidence>
<dbReference type="RefSeq" id="WP_257121479.1">
    <property type="nucleotide sequence ID" value="NZ_CP099464.1"/>
</dbReference>
<organism evidence="3 4">
    <name type="scientific">Dolichospermum heterosporum TAC447</name>
    <dbReference type="NCBI Taxonomy" id="747523"/>
    <lineage>
        <taxon>Bacteria</taxon>
        <taxon>Bacillati</taxon>
        <taxon>Cyanobacteriota</taxon>
        <taxon>Cyanophyceae</taxon>
        <taxon>Nostocales</taxon>
        <taxon>Aphanizomenonaceae</taxon>
        <taxon>Dolichospermum</taxon>
        <taxon>Dolichospermum heterosporum</taxon>
    </lineage>
</organism>
<feature type="compositionally biased region" description="Polar residues" evidence="1">
    <location>
        <begin position="1"/>
        <end position="18"/>
    </location>
</feature>
<keyword evidence="2" id="KW-0812">Transmembrane</keyword>
<keyword evidence="4" id="KW-1185">Reference proteome</keyword>
<feature type="region of interest" description="Disordered" evidence="1">
    <location>
        <begin position="194"/>
        <end position="281"/>
    </location>
</feature>
<feature type="compositionally biased region" description="Low complexity" evidence="1">
    <location>
        <begin position="87"/>
        <end position="99"/>
    </location>
</feature>
<gene>
    <name evidence="3" type="ORF">NG743_02705</name>
</gene>
<name>A0ABY5LWD5_9CYAN</name>
<feature type="region of interest" description="Disordered" evidence="1">
    <location>
        <begin position="1"/>
        <end position="22"/>
    </location>
</feature>
<feature type="transmembrane region" description="Helical" evidence="2">
    <location>
        <begin position="27"/>
        <end position="47"/>
    </location>
</feature>
<sequence>MPTLINNHLSDSSITSQPLRRHSDPPWLWTVVCIGSVSLHLLVFWLMRSSNEFQAWFPHSNQSSIPIDLIEIASEPKSTIKHQSTTPKIKPQSSFSSSPKSPPTTPNNQNDGEIISKLHLTEQDKTQKPEVKKPEVRKIEVKKPEVRKIEVKKPEVRKIEVKKPEVRKIEVKKPEVRKIEVKKPEVRKIEVKKPEPEKTEVEKSRFRQQFYPTNPIPEATPEATPIIPDSELPWNRRQEVKLGKGTLLRQDIPTDSPTPTAEPSVNPNREPEASPTTNGGGAIATVSPLLKEEVSELIQQKQLITDALPDVIAEYKGSTEKDLEASILPSDEDLKPANILASLVIDKNGKFQQAIIITIEPAALRSQANIYEQALNQIFAQESFLAAYNQDGSKPDLSNLYIRLKIKFINSP</sequence>
<keyword evidence="2" id="KW-0472">Membrane</keyword>
<keyword evidence="2" id="KW-1133">Transmembrane helix</keyword>